<dbReference type="OrthoDB" id="9944568at2759"/>
<organism evidence="15 16">
    <name type="scientific">Paramuricea clavata</name>
    <name type="common">Red gorgonian</name>
    <name type="synonym">Violescent sea-whip</name>
    <dbReference type="NCBI Taxonomy" id="317549"/>
    <lineage>
        <taxon>Eukaryota</taxon>
        <taxon>Metazoa</taxon>
        <taxon>Cnidaria</taxon>
        <taxon>Anthozoa</taxon>
        <taxon>Octocorallia</taxon>
        <taxon>Malacalcyonacea</taxon>
        <taxon>Plexauridae</taxon>
        <taxon>Paramuricea</taxon>
    </lineage>
</organism>
<dbReference type="AlphaFoldDB" id="A0A7D9I860"/>
<evidence type="ECO:0000256" key="4">
    <source>
        <dbReference type="ARBA" id="ARBA00022692"/>
    </source>
</evidence>
<dbReference type="InterPro" id="IPR027470">
    <property type="entry name" value="Cation_efflux_CTD"/>
</dbReference>
<keyword evidence="4" id="KW-0812">Transmembrane</keyword>
<feature type="domain" description="Cation efflux protein transmembrane" evidence="13">
    <location>
        <begin position="28"/>
        <end position="242"/>
    </location>
</feature>
<evidence type="ECO:0000256" key="6">
    <source>
        <dbReference type="ARBA" id="ARBA00022833"/>
    </source>
</evidence>
<dbReference type="EMBL" id="CACRXK020004585">
    <property type="protein sequence ID" value="CAB4003277.1"/>
    <property type="molecule type" value="Genomic_DNA"/>
</dbReference>
<protein>
    <submittedName>
        <fullName evidence="15">Zinc transporter 2, partial</fullName>
    </submittedName>
</protein>
<dbReference type="SUPFAM" id="SSF161111">
    <property type="entry name" value="Cation efflux protein transmembrane domain-like"/>
    <property type="match status" value="1"/>
</dbReference>
<dbReference type="InterPro" id="IPR050681">
    <property type="entry name" value="CDF/SLC30A"/>
</dbReference>
<dbReference type="GO" id="GO:0005886">
    <property type="term" value="C:plasma membrane"/>
    <property type="evidence" value="ECO:0007669"/>
    <property type="project" value="TreeGrafter"/>
</dbReference>
<dbReference type="GO" id="GO:0030658">
    <property type="term" value="C:transport vesicle membrane"/>
    <property type="evidence" value="ECO:0007669"/>
    <property type="project" value="UniProtKB-SubCell"/>
</dbReference>
<dbReference type="InterPro" id="IPR002524">
    <property type="entry name" value="Cation_efflux"/>
</dbReference>
<dbReference type="PANTHER" id="PTHR11562:SF84">
    <property type="entry name" value="LD05335P"/>
    <property type="match status" value="1"/>
</dbReference>
<dbReference type="InterPro" id="IPR027469">
    <property type="entry name" value="Cation_efflux_TMD_sf"/>
</dbReference>
<evidence type="ECO:0000256" key="3">
    <source>
        <dbReference type="ARBA" id="ARBA00022448"/>
    </source>
</evidence>
<name>A0A7D9I860_PARCT</name>
<keyword evidence="16" id="KW-1185">Reference proteome</keyword>
<dbReference type="InterPro" id="IPR036837">
    <property type="entry name" value="Cation_efflux_CTD_sf"/>
</dbReference>
<keyword evidence="10" id="KW-0472">Membrane</keyword>
<keyword evidence="5" id="KW-0479">Metal-binding</keyword>
<feature type="domain" description="Cation efflux protein cytoplasmic" evidence="14">
    <location>
        <begin position="248"/>
        <end position="322"/>
    </location>
</feature>
<evidence type="ECO:0000256" key="11">
    <source>
        <dbReference type="ARBA" id="ARBA00023329"/>
    </source>
</evidence>
<evidence type="ECO:0000256" key="7">
    <source>
        <dbReference type="ARBA" id="ARBA00022906"/>
    </source>
</evidence>
<comment type="similarity">
    <text evidence="2">Belongs to the cation diffusion facilitator (CDF) transporter (TC 2.A.4) family. SLC30A subfamily.</text>
</comment>
<proteinExistence type="inferred from homology"/>
<keyword evidence="8" id="KW-1133">Transmembrane helix</keyword>
<evidence type="ECO:0000259" key="14">
    <source>
        <dbReference type="Pfam" id="PF16916"/>
    </source>
</evidence>
<dbReference type="Pfam" id="PF01545">
    <property type="entry name" value="Cation_efflux"/>
    <property type="match status" value="1"/>
</dbReference>
<keyword evidence="6" id="KW-0862">Zinc</keyword>
<keyword evidence="3" id="KW-0813">Transport</keyword>
<evidence type="ECO:0000313" key="15">
    <source>
        <dbReference type="EMBL" id="CAB4003277.1"/>
    </source>
</evidence>
<dbReference type="PANTHER" id="PTHR11562">
    <property type="entry name" value="CATION EFFLUX PROTEIN/ ZINC TRANSPORTER"/>
    <property type="match status" value="1"/>
</dbReference>
<comment type="catalytic activity">
    <reaction evidence="12">
        <text>Zn(2+)(in) + 2 H(+)(out) = Zn(2+)(out) + 2 H(+)(in)</text>
        <dbReference type="Rhea" id="RHEA:72627"/>
        <dbReference type="ChEBI" id="CHEBI:15378"/>
        <dbReference type="ChEBI" id="CHEBI:29105"/>
    </reaction>
</comment>
<evidence type="ECO:0000313" key="16">
    <source>
        <dbReference type="Proteomes" id="UP001152795"/>
    </source>
</evidence>
<evidence type="ECO:0000256" key="8">
    <source>
        <dbReference type="ARBA" id="ARBA00022989"/>
    </source>
</evidence>
<keyword evidence="7" id="KW-0864">Zinc transport</keyword>
<reference evidence="15" key="1">
    <citation type="submission" date="2020-04" db="EMBL/GenBank/DDBJ databases">
        <authorList>
            <person name="Alioto T."/>
            <person name="Alioto T."/>
            <person name="Gomez Garrido J."/>
        </authorList>
    </citation>
    <scope>NUCLEOTIDE SEQUENCE</scope>
    <source>
        <strain evidence="15">A484AB</strain>
    </source>
</reference>
<accession>A0A7D9I860</accession>
<comment type="subcellular location">
    <subcellularLocation>
        <location evidence="1">Cytoplasmic vesicle</location>
        <location evidence="1">Secretory vesicle membrane</location>
        <topology evidence="1">Multi-pass membrane protein</topology>
    </subcellularLocation>
</comment>
<evidence type="ECO:0000256" key="1">
    <source>
        <dbReference type="ARBA" id="ARBA00004638"/>
    </source>
</evidence>
<comment type="caution">
    <text evidence="15">The sequence shown here is derived from an EMBL/GenBank/DDBJ whole genome shotgun (WGS) entry which is preliminary data.</text>
</comment>
<dbReference type="GO" id="GO:0005385">
    <property type="term" value="F:zinc ion transmembrane transporter activity"/>
    <property type="evidence" value="ECO:0007669"/>
    <property type="project" value="UniProtKB-ARBA"/>
</dbReference>
<keyword evidence="9" id="KW-0406">Ion transport</keyword>
<dbReference type="Proteomes" id="UP001152795">
    <property type="component" value="Unassembled WGS sequence"/>
</dbReference>
<dbReference type="InterPro" id="IPR058533">
    <property type="entry name" value="Cation_efflux_TM"/>
</dbReference>
<gene>
    <name evidence="15" type="ORF">PACLA_8A072187</name>
</gene>
<evidence type="ECO:0000256" key="9">
    <source>
        <dbReference type="ARBA" id="ARBA00023065"/>
    </source>
</evidence>
<sequence length="349" mass="38779">MTKLEKDVCPVHSDTQIKHETYKARMQLFLATVVCIIFIAVEVAGGYLANSLAIITDAAHMMSDLASLLTSILAIKIAAWPATKSHTFGFFRAEMFGALLTIFLGWIVAAFLSYYAIERIVYHDYEIEGDAMVLTAGFCLIANILMGLILVVPGRSHGHSHGGKPSIREDGTQSTEELQNINIRAAFIHILGDTLCTLGLLIAAIIIKFRPDLTIADPICTLIFSTMSVLVSLNVFKDIMKVFLEGAPDQFTYDEVKSSLELIKGVTHVHSLRLWSLTVDLLAANVHLQIDENTSENEVLYTATKLLKHDYRVQFVCIQVENKFESWIEIHNQAKTEEQTTTGTELSSE</sequence>
<dbReference type="GO" id="GO:0046872">
    <property type="term" value="F:metal ion binding"/>
    <property type="evidence" value="ECO:0007669"/>
    <property type="project" value="UniProtKB-KW"/>
</dbReference>
<dbReference type="GO" id="GO:0010043">
    <property type="term" value="P:response to zinc ion"/>
    <property type="evidence" value="ECO:0007669"/>
    <property type="project" value="TreeGrafter"/>
</dbReference>
<evidence type="ECO:0000256" key="2">
    <source>
        <dbReference type="ARBA" id="ARBA00008873"/>
    </source>
</evidence>
<keyword evidence="11" id="KW-0968">Cytoplasmic vesicle</keyword>
<dbReference type="NCBIfam" id="TIGR01297">
    <property type="entry name" value="CDF"/>
    <property type="match status" value="1"/>
</dbReference>
<dbReference type="SUPFAM" id="SSF160240">
    <property type="entry name" value="Cation efflux protein cytoplasmic domain-like"/>
    <property type="match status" value="1"/>
</dbReference>
<evidence type="ECO:0000256" key="5">
    <source>
        <dbReference type="ARBA" id="ARBA00022723"/>
    </source>
</evidence>
<dbReference type="Pfam" id="PF16916">
    <property type="entry name" value="ZT_dimer"/>
    <property type="match status" value="1"/>
</dbReference>
<dbReference type="FunFam" id="1.20.1510.10:FF:000002">
    <property type="entry name" value="zinc transporter 3 isoform X1"/>
    <property type="match status" value="1"/>
</dbReference>
<evidence type="ECO:0000259" key="13">
    <source>
        <dbReference type="Pfam" id="PF01545"/>
    </source>
</evidence>
<evidence type="ECO:0000256" key="10">
    <source>
        <dbReference type="ARBA" id="ARBA00023136"/>
    </source>
</evidence>
<evidence type="ECO:0000256" key="12">
    <source>
        <dbReference type="ARBA" id="ARBA00048349"/>
    </source>
</evidence>
<dbReference type="Gene3D" id="1.20.1510.10">
    <property type="entry name" value="Cation efflux protein transmembrane domain"/>
    <property type="match status" value="1"/>
</dbReference>